<proteinExistence type="predicted"/>
<sequence length="132" mass="15293">MTIEDQKITEIKPEDLISNVRDMHGNGFRLVQIGCGKYDETFEINYSFEKDYKFENLRISITEGIEIPSVSDIYWGAFIYENEMHDLYGVNVKGINLDFKGNLIKTSIKNPFNVKVTKTDKKNNAESKKEEN</sequence>
<dbReference type="GeneID" id="85229181"/>
<dbReference type="EMBL" id="CP043875">
    <property type="protein sequence ID" value="WOF15803.1"/>
    <property type="molecule type" value="Genomic_DNA"/>
</dbReference>
<name>A0AA97FD15_9EURY</name>
<dbReference type="Proteomes" id="UP001301797">
    <property type="component" value="Chromosome"/>
</dbReference>
<dbReference type="GO" id="GO:0008137">
    <property type="term" value="F:NADH dehydrogenase (ubiquinone) activity"/>
    <property type="evidence" value="ECO:0007669"/>
    <property type="project" value="InterPro"/>
</dbReference>
<dbReference type="SUPFAM" id="SSF143243">
    <property type="entry name" value="Nqo5-like"/>
    <property type="match status" value="1"/>
</dbReference>
<reference evidence="2 3" key="1">
    <citation type="submission" date="2019-09" db="EMBL/GenBank/DDBJ databases">
        <title>The complete genome of Methanoplanus sp. FWC-SCC4.</title>
        <authorList>
            <person name="Chen S.-C."/>
            <person name="Zhou Y.-Z."/>
            <person name="Lai M.-C."/>
        </authorList>
    </citation>
    <scope>NUCLEOTIDE SEQUENCE [LARGE SCALE GENOMIC DNA]</scope>
    <source>
        <strain evidence="2 3">FWC-SCC4</strain>
    </source>
</reference>
<gene>
    <name evidence="2" type="ORF">F1737_03390</name>
</gene>
<dbReference type="InterPro" id="IPR001268">
    <property type="entry name" value="NADH_UbQ_OxRdtase_30kDa_su"/>
</dbReference>
<dbReference type="RefSeq" id="WP_317137376.1">
    <property type="nucleotide sequence ID" value="NZ_CP043875.1"/>
</dbReference>
<dbReference type="Pfam" id="PF00329">
    <property type="entry name" value="Complex1_30kDa"/>
    <property type="match status" value="1"/>
</dbReference>
<feature type="domain" description="NADH:ubiquinone oxidoreductase 30kDa subunit" evidence="1">
    <location>
        <begin position="11"/>
        <end position="95"/>
    </location>
</feature>
<dbReference type="AlphaFoldDB" id="A0AA97FD15"/>
<evidence type="ECO:0000259" key="1">
    <source>
        <dbReference type="Pfam" id="PF00329"/>
    </source>
</evidence>
<evidence type="ECO:0000313" key="3">
    <source>
        <dbReference type="Proteomes" id="UP001301797"/>
    </source>
</evidence>
<organism evidence="2 3">
    <name type="scientific">Methanochimaera problematica</name>
    <dbReference type="NCBI Taxonomy" id="2609417"/>
    <lineage>
        <taxon>Archaea</taxon>
        <taxon>Methanobacteriati</taxon>
        <taxon>Methanobacteriota</taxon>
        <taxon>Stenosarchaea group</taxon>
        <taxon>Methanomicrobia</taxon>
        <taxon>Methanomicrobiales</taxon>
        <taxon>Methanomicrobiaceae</taxon>
        <taxon>Methanochimaera</taxon>
    </lineage>
</organism>
<dbReference type="InterPro" id="IPR037232">
    <property type="entry name" value="NADH_quin_OxRdtase_su_C/D-like"/>
</dbReference>
<accession>A0AA97FD15</accession>
<protein>
    <submittedName>
        <fullName evidence="2">NADH-quinone oxidoreductase subunit C</fullName>
    </submittedName>
</protein>
<keyword evidence="3" id="KW-1185">Reference proteome</keyword>
<evidence type="ECO:0000313" key="2">
    <source>
        <dbReference type="EMBL" id="WOF15803.1"/>
    </source>
</evidence>
<dbReference type="Gene3D" id="3.30.460.80">
    <property type="entry name" value="NADH:ubiquinone oxidoreductase, 30kDa subunit"/>
    <property type="match status" value="1"/>
</dbReference>
<dbReference type="KEGG" id="mefw:F1737_03390"/>